<sequence>MSITFEYATQADLPTITDIYNQSIPSRLATADLKPVTTASKQAWFAEFDRHSRPIWLMKDGKTVAGWVSLESFYGRPAYVHTTEISIYIAENYRHHGLGQKALNYVFTQLKELDVDTLVAFIFHHNVPSLGLFKKNGFDTWGHLPDVASMDGKLRSLDILGRRFK</sequence>
<evidence type="ECO:0000256" key="2">
    <source>
        <dbReference type="ARBA" id="ARBA00023315"/>
    </source>
</evidence>
<dbReference type="PANTHER" id="PTHR43072:SF23">
    <property type="entry name" value="UPF0039 PROTEIN C11D3.02C"/>
    <property type="match status" value="1"/>
</dbReference>
<dbReference type="Gene3D" id="3.40.630.30">
    <property type="match status" value="1"/>
</dbReference>
<dbReference type="InterPro" id="IPR016181">
    <property type="entry name" value="Acyl_CoA_acyltransferase"/>
</dbReference>
<dbReference type="Pfam" id="PF00583">
    <property type="entry name" value="Acetyltransf_1"/>
    <property type="match status" value="1"/>
</dbReference>
<evidence type="ECO:0000256" key="1">
    <source>
        <dbReference type="ARBA" id="ARBA00022679"/>
    </source>
</evidence>
<dbReference type="EMBL" id="JBHSSA010000085">
    <property type="protein sequence ID" value="MFC6254712.1"/>
    <property type="molecule type" value="Genomic_DNA"/>
</dbReference>
<protein>
    <submittedName>
        <fullName evidence="4">GNAT family N-acetyltransferase</fullName>
        <ecNumber evidence="4">2.3.-.-</ecNumber>
    </submittedName>
</protein>
<dbReference type="RefSeq" id="WP_137631900.1">
    <property type="nucleotide sequence ID" value="NZ_BJDO01000082.1"/>
</dbReference>
<dbReference type="SUPFAM" id="SSF55729">
    <property type="entry name" value="Acyl-CoA N-acyltransferases (Nat)"/>
    <property type="match status" value="1"/>
</dbReference>
<organism evidence="4 5">
    <name type="scientific">Secundilactobacillus hailunensis</name>
    <dbReference type="NCBI Taxonomy" id="2559923"/>
    <lineage>
        <taxon>Bacteria</taxon>
        <taxon>Bacillati</taxon>
        <taxon>Bacillota</taxon>
        <taxon>Bacilli</taxon>
        <taxon>Lactobacillales</taxon>
        <taxon>Lactobacillaceae</taxon>
        <taxon>Secundilactobacillus</taxon>
    </lineage>
</organism>
<gene>
    <name evidence="4" type="ORF">ACFP1H_08975</name>
</gene>
<keyword evidence="2 4" id="KW-0012">Acyltransferase</keyword>
<evidence type="ECO:0000313" key="5">
    <source>
        <dbReference type="Proteomes" id="UP001596190"/>
    </source>
</evidence>
<dbReference type="CDD" id="cd04301">
    <property type="entry name" value="NAT_SF"/>
    <property type="match status" value="1"/>
</dbReference>
<evidence type="ECO:0000259" key="3">
    <source>
        <dbReference type="PROSITE" id="PS51186"/>
    </source>
</evidence>
<name>A0ABW1TAR5_9LACO</name>
<feature type="domain" description="N-acetyltransferase" evidence="3">
    <location>
        <begin position="3"/>
        <end position="155"/>
    </location>
</feature>
<accession>A0ABW1TAR5</accession>
<reference evidence="5" key="1">
    <citation type="journal article" date="2019" name="Int. J. Syst. Evol. Microbiol.">
        <title>The Global Catalogue of Microorganisms (GCM) 10K type strain sequencing project: providing services to taxonomists for standard genome sequencing and annotation.</title>
        <authorList>
            <consortium name="The Broad Institute Genomics Platform"/>
            <consortium name="The Broad Institute Genome Sequencing Center for Infectious Disease"/>
            <person name="Wu L."/>
            <person name="Ma J."/>
        </authorList>
    </citation>
    <scope>NUCLEOTIDE SEQUENCE [LARGE SCALE GENOMIC DNA]</scope>
    <source>
        <strain evidence="5">CCM 8950</strain>
    </source>
</reference>
<comment type="caution">
    <text evidence="4">The sequence shown here is derived from an EMBL/GenBank/DDBJ whole genome shotgun (WGS) entry which is preliminary data.</text>
</comment>
<dbReference type="Proteomes" id="UP001596190">
    <property type="component" value="Unassembled WGS sequence"/>
</dbReference>
<evidence type="ECO:0000313" key="4">
    <source>
        <dbReference type="EMBL" id="MFC6254712.1"/>
    </source>
</evidence>
<dbReference type="PANTHER" id="PTHR43072">
    <property type="entry name" value="N-ACETYLTRANSFERASE"/>
    <property type="match status" value="1"/>
</dbReference>
<keyword evidence="1 4" id="KW-0808">Transferase</keyword>
<proteinExistence type="predicted"/>
<dbReference type="InterPro" id="IPR000182">
    <property type="entry name" value="GNAT_dom"/>
</dbReference>
<dbReference type="GO" id="GO:0016746">
    <property type="term" value="F:acyltransferase activity"/>
    <property type="evidence" value="ECO:0007669"/>
    <property type="project" value="UniProtKB-KW"/>
</dbReference>
<dbReference type="PROSITE" id="PS51186">
    <property type="entry name" value="GNAT"/>
    <property type="match status" value="1"/>
</dbReference>
<dbReference type="EC" id="2.3.-.-" evidence="4"/>
<keyword evidence="5" id="KW-1185">Reference proteome</keyword>